<comment type="subcellular location">
    <subcellularLocation>
        <location evidence="1">Membrane</location>
        <topology evidence="1">Multi-pass membrane protein</topology>
    </subcellularLocation>
</comment>
<feature type="transmembrane region" description="Helical" evidence="8">
    <location>
        <begin position="123"/>
        <end position="142"/>
    </location>
</feature>
<reference evidence="10" key="1">
    <citation type="journal article" date="2014" name="Proc. Natl. Acad. Sci. U.S.A.">
        <title>Extensive sampling of basidiomycete genomes demonstrates inadequacy of the white-rot/brown-rot paradigm for wood decay fungi.</title>
        <authorList>
            <person name="Riley R."/>
            <person name="Salamov A.A."/>
            <person name="Brown D.W."/>
            <person name="Nagy L.G."/>
            <person name="Floudas D."/>
            <person name="Held B.W."/>
            <person name="Levasseur A."/>
            <person name="Lombard V."/>
            <person name="Morin E."/>
            <person name="Otillar R."/>
            <person name="Lindquist E.A."/>
            <person name="Sun H."/>
            <person name="LaButti K.M."/>
            <person name="Schmutz J."/>
            <person name="Jabbour D."/>
            <person name="Luo H."/>
            <person name="Baker S.E."/>
            <person name="Pisabarro A.G."/>
            <person name="Walton J.D."/>
            <person name="Blanchette R.A."/>
            <person name="Henrissat B."/>
            <person name="Martin F."/>
            <person name="Cullen D."/>
            <person name="Hibbett D.S."/>
            <person name="Grigoriev I.V."/>
        </authorList>
    </citation>
    <scope>NUCLEOTIDE SEQUENCE [LARGE SCALE GENOMIC DNA]</scope>
    <source>
        <strain evidence="10">FD-172 SS1</strain>
    </source>
</reference>
<keyword evidence="10" id="KW-1185">Reference proteome</keyword>
<evidence type="ECO:0000313" key="9">
    <source>
        <dbReference type="EMBL" id="KDQ13780.1"/>
    </source>
</evidence>
<gene>
    <name evidence="9" type="ORF">BOTBODRAFT_160045</name>
</gene>
<dbReference type="EMBL" id="KL198041">
    <property type="protein sequence ID" value="KDQ13780.1"/>
    <property type="molecule type" value="Genomic_DNA"/>
</dbReference>
<dbReference type="InParanoid" id="A0A067MGE4"/>
<keyword evidence="3" id="KW-0406">Ion transport</keyword>
<evidence type="ECO:0000256" key="1">
    <source>
        <dbReference type="ARBA" id="ARBA00004141"/>
    </source>
</evidence>
<dbReference type="Proteomes" id="UP000027195">
    <property type="component" value="Unassembled WGS sequence"/>
</dbReference>
<keyword evidence="4 8" id="KW-0812">Transmembrane</keyword>
<feature type="transmembrane region" description="Helical" evidence="8">
    <location>
        <begin position="232"/>
        <end position="252"/>
    </location>
</feature>
<dbReference type="STRING" id="930990.A0A067MGE4"/>
<organism evidence="9 10">
    <name type="scientific">Botryobasidium botryosum (strain FD-172 SS1)</name>
    <dbReference type="NCBI Taxonomy" id="930990"/>
    <lineage>
        <taxon>Eukaryota</taxon>
        <taxon>Fungi</taxon>
        <taxon>Dikarya</taxon>
        <taxon>Basidiomycota</taxon>
        <taxon>Agaricomycotina</taxon>
        <taxon>Agaricomycetes</taxon>
        <taxon>Cantharellales</taxon>
        <taxon>Botryobasidiaceae</taxon>
        <taxon>Botryobasidium</taxon>
    </lineage>
</organism>
<dbReference type="PANTHER" id="PTHR31632:SF2">
    <property type="entry name" value="PLASMA MEMBRANE IRON PERMEASE"/>
    <property type="match status" value="1"/>
</dbReference>
<dbReference type="PANTHER" id="PTHR31632">
    <property type="entry name" value="IRON TRANSPORTER FTH1"/>
    <property type="match status" value="1"/>
</dbReference>
<dbReference type="Pfam" id="PF03239">
    <property type="entry name" value="FTR1"/>
    <property type="match status" value="1"/>
</dbReference>
<feature type="transmembrane region" description="Helical" evidence="8">
    <location>
        <begin position="173"/>
        <end position="194"/>
    </location>
</feature>
<evidence type="ECO:0000256" key="3">
    <source>
        <dbReference type="ARBA" id="ARBA00022496"/>
    </source>
</evidence>
<feature type="transmembrane region" description="Helical" evidence="8">
    <location>
        <begin position="319"/>
        <end position="341"/>
    </location>
</feature>
<protein>
    <recommendedName>
        <fullName evidence="11">Iron permease FTR1</fullName>
    </recommendedName>
</protein>
<keyword evidence="3" id="KW-0408">Iron</keyword>
<comment type="similarity">
    <text evidence="2">Belongs to the oxidase-dependent Fe transporter (OFeT) (TC 9.A.10.1) family.</text>
</comment>
<keyword evidence="6 8" id="KW-0472">Membrane</keyword>
<feature type="region of interest" description="Disordered" evidence="7">
    <location>
        <begin position="364"/>
        <end position="404"/>
    </location>
</feature>
<dbReference type="GO" id="GO:0033573">
    <property type="term" value="C:high-affinity iron permease complex"/>
    <property type="evidence" value="ECO:0007669"/>
    <property type="project" value="InterPro"/>
</dbReference>
<evidence type="ECO:0000313" key="10">
    <source>
        <dbReference type="Proteomes" id="UP000027195"/>
    </source>
</evidence>
<dbReference type="HOGENOM" id="CLU_046738_1_1_1"/>
<sequence>MTKNVFSVPIFLIVLRESIEAGIIVSILLTFVHQLVTVTDEASEDAEVSKKSEDRAASEGVETLEDRPLTNAQLLRKLKIQVWAGTLSGFFIALAIGAAFIGVFYTNKLRDLWAQSEEIWEGVFSLIAAFIILVMGIAFLRLEQSKAKWRVKLAYAFQRKTEHNQHRSTKGKYALFLLPFITVLREGLEAVVFVGGVSLGEPATSIPLAVVIGLLCGAIISYLIYRGGSALAIHWFLVVSTCVLFLVGAGLFSRGCGYFQTYVFNRGVGSDVSEVGDGPGSFDVDGNVWHLLYGNPEGGKNQGGGWSIFNAILGWTNTATLGTILCYSFYWIAVIGILVYLKWSEGRSTILGFKSRAYREREARGRVAAGSKSHRDSDPEAATPDGASTEGGSLIYEKRPVEIN</sequence>
<accession>A0A067MGE4</accession>
<evidence type="ECO:0000256" key="2">
    <source>
        <dbReference type="ARBA" id="ARBA00008333"/>
    </source>
</evidence>
<evidence type="ECO:0008006" key="11">
    <source>
        <dbReference type="Google" id="ProtNLM"/>
    </source>
</evidence>
<evidence type="ECO:0000256" key="6">
    <source>
        <dbReference type="ARBA" id="ARBA00023136"/>
    </source>
</evidence>
<evidence type="ECO:0000256" key="5">
    <source>
        <dbReference type="ARBA" id="ARBA00022989"/>
    </source>
</evidence>
<dbReference type="OrthoDB" id="4364at2759"/>
<keyword evidence="3" id="KW-0410">Iron transport</keyword>
<dbReference type="FunCoup" id="A0A067MGE4">
    <property type="interactions" value="53"/>
</dbReference>
<feature type="transmembrane region" description="Helical" evidence="8">
    <location>
        <begin position="206"/>
        <end position="225"/>
    </location>
</feature>
<evidence type="ECO:0000256" key="7">
    <source>
        <dbReference type="SAM" id="MobiDB-lite"/>
    </source>
</evidence>
<dbReference type="AlphaFoldDB" id="A0A067MGE4"/>
<keyword evidence="3" id="KW-0813">Transport</keyword>
<evidence type="ECO:0000256" key="8">
    <source>
        <dbReference type="SAM" id="Phobius"/>
    </source>
</evidence>
<name>A0A067MGE4_BOTB1</name>
<keyword evidence="5 8" id="KW-1133">Transmembrane helix</keyword>
<dbReference type="GO" id="GO:0015093">
    <property type="term" value="F:ferrous iron transmembrane transporter activity"/>
    <property type="evidence" value="ECO:0007669"/>
    <property type="project" value="TreeGrafter"/>
</dbReference>
<evidence type="ECO:0000256" key="4">
    <source>
        <dbReference type="ARBA" id="ARBA00022692"/>
    </source>
</evidence>
<proteinExistence type="inferred from homology"/>
<feature type="transmembrane region" description="Helical" evidence="8">
    <location>
        <begin position="82"/>
        <end position="103"/>
    </location>
</feature>
<dbReference type="InterPro" id="IPR004923">
    <property type="entry name" value="FTR1/Fip1/EfeU"/>
</dbReference>